<dbReference type="GO" id="GO:0046872">
    <property type="term" value="F:metal ion binding"/>
    <property type="evidence" value="ECO:0007669"/>
    <property type="project" value="UniProtKB-KW"/>
</dbReference>
<evidence type="ECO:0000256" key="3">
    <source>
        <dbReference type="ARBA" id="ARBA00022670"/>
    </source>
</evidence>
<dbReference type="SUPFAM" id="SSF55486">
    <property type="entry name" value="Metalloproteases ('zincins'), catalytic domain"/>
    <property type="match status" value="1"/>
</dbReference>
<dbReference type="PANTHER" id="PTHR11733:SF167">
    <property type="entry name" value="FI17812P1-RELATED"/>
    <property type="match status" value="1"/>
</dbReference>
<proteinExistence type="inferred from homology"/>
<comment type="cofactor">
    <cofactor evidence="1">
        <name>Zn(2+)</name>
        <dbReference type="ChEBI" id="CHEBI:29105"/>
    </cofactor>
</comment>
<evidence type="ECO:0000256" key="5">
    <source>
        <dbReference type="ARBA" id="ARBA00022801"/>
    </source>
</evidence>
<comment type="caution">
    <text evidence="10">The sequence shown here is derived from an EMBL/GenBank/DDBJ whole genome shotgun (WGS) entry which is preliminary data.</text>
</comment>
<dbReference type="InterPro" id="IPR018497">
    <property type="entry name" value="Peptidase_M13_C"/>
</dbReference>
<accession>A0A9P8D3C5</accession>
<keyword evidence="4" id="KW-0479">Metal-binding</keyword>
<name>A0A9P8D3C5_MORAP</name>
<dbReference type="GO" id="GO:0016485">
    <property type="term" value="P:protein processing"/>
    <property type="evidence" value="ECO:0007669"/>
    <property type="project" value="TreeGrafter"/>
</dbReference>
<dbReference type="GO" id="GO:0005886">
    <property type="term" value="C:plasma membrane"/>
    <property type="evidence" value="ECO:0007669"/>
    <property type="project" value="TreeGrafter"/>
</dbReference>
<evidence type="ECO:0000256" key="4">
    <source>
        <dbReference type="ARBA" id="ARBA00022723"/>
    </source>
</evidence>
<feature type="domain" description="Peptidase M13 N-terminal" evidence="9">
    <location>
        <begin position="72"/>
        <end position="429"/>
    </location>
</feature>
<sequence>MGQESSWTELYLLENTRTGLKRIPLQWMQSGKLAQARYEAAMDTESSSNPTQMDLNNISCTTTQCSLIAASILEDMKNDTNPCEDFHAYASGQNNLKKLSGLFFSCMDASRSKSRRKTILSVVQKNLELFLVFNSSFAPCPYAIEPNHLTLPSTQVIQAIDGKALARTIANHNKMGLGSIVSFLVGFNHNNPVLQIFGGGPYFEKEHYSRDDTIRLYKNLVTKALMDTLHGTLNASILLHEAQESCFMDKVASDAVDFERQLAMIGLNGRGSSTTKFYSHRQAIEKLSVLTPSIDWALALDQILPVGTNSIIDITLLPSQILHDFENLLQLTSPRQLQHFLIWLVIRQVSLSFSHENMLVPHRRGLHCAEVVNWCLSHMAGHYYAQQTLERGSLDIVKDMAESVRLVLQDDLSNSTVLNGSTVAEAIKKDFYKDYDVDMMDYFGNLLRCQARIQARSYESLRHQARNLEQDVSPQSLSAFHYTHKGANHIFIPAGMMQHPRFYAQGPEYVNFGVMCQTQGHEFAHGLIGQDRLYDSSGRRANWWDVASSNAYTEKTPCFIDQYNGFKVHDTNSTTYSVNGTPILL</sequence>
<evidence type="ECO:0000256" key="7">
    <source>
        <dbReference type="ARBA" id="ARBA00023049"/>
    </source>
</evidence>
<keyword evidence="3" id="KW-0645">Protease</keyword>
<comment type="similarity">
    <text evidence="2">Belongs to the peptidase M13 family.</text>
</comment>
<protein>
    <submittedName>
        <fullName evidence="10">Uncharacterized protein</fullName>
    </submittedName>
</protein>
<organism evidence="10 11">
    <name type="scientific">Mortierella alpina</name>
    <name type="common">Oleaginous fungus</name>
    <name type="synonym">Mortierella renispora</name>
    <dbReference type="NCBI Taxonomy" id="64518"/>
    <lineage>
        <taxon>Eukaryota</taxon>
        <taxon>Fungi</taxon>
        <taxon>Fungi incertae sedis</taxon>
        <taxon>Mucoromycota</taxon>
        <taxon>Mortierellomycotina</taxon>
        <taxon>Mortierellomycetes</taxon>
        <taxon>Mortierellales</taxon>
        <taxon>Mortierellaceae</taxon>
        <taxon>Mortierella</taxon>
    </lineage>
</organism>
<dbReference type="PANTHER" id="PTHR11733">
    <property type="entry name" value="ZINC METALLOPROTEASE FAMILY M13 NEPRILYSIN-RELATED"/>
    <property type="match status" value="1"/>
</dbReference>
<dbReference type="AlphaFoldDB" id="A0A9P8D3C5"/>
<feature type="domain" description="Peptidase M13 C-terminal" evidence="8">
    <location>
        <begin position="486"/>
        <end position="583"/>
    </location>
</feature>
<dbReference type="InterPro" id="IPR024079">
    <property type="entry name" value="MetalloPept_cat_dom_sf"/>
</dbReference>
<dbReference type="PROSITE" id="PS51885">
    <property type="entry name" value="NEPRILYSIN"/>
    <property type="match status" value="1"/>
</dbReference>
<dbReference type="Pfam" id="PF01431">
    <property type="entry name" value="Peptidase_M13"/>
    <property type="match status" value="1"/>
</dbReference>
<dbReference type="InterPro" id="IPR000718">
    <property type="entry name" value="Peptidase_M13"/>
</dbReference>
<dbReference type="GO" id="GO:0004222">
    <property type="term" value="F:metalloendopeptidase activity"/>
    <property type="evidence" value="ECO:0007669"/>
    <property type="project" value="InterPro"/>
</dbReference>
<dbReference type="InterPro" id="IPR042089">
    <property type="entry name" value="Peptidase_M13_dom_2"/>
</dbReference>
<evidence type="ECO:0000313" key="11">
    <source>
        <dbReference type="Proteomes" id="UP000717515"/>
    </source>
</evidence>
<dbReference type="Gene3D" id="1.10.1380.10">
    <property type="entry name" value="Neutral endopeptidase , domain2"/>
    <property type="match status" value="1"/>
</dbReference>
<dbReference type="EMBL" id="JAIFTL010000002">
    <property type="protein sequence ID" value="KAG9327639.1"/>
    <property type="molecule type" value="Genomic_DNA"/>
</dbReference>
<evidence type="ECO:0000259" key="9">
    <source>
        <dbReference type="Pfam" id="PF05649"/>
    </source>
</evidence>
<gene>
    <name evidence="10" type="ORF">KVV02_006343</name>
</gene>
<dbReference type="Pfam" id="PF05649">
    <property type="entry name" value="Peptidase_M13_N"/>
    <property type="match status" value="1"/>
</dbReference>
<keyword evidence="7" id="KW-0482">Metalloprotease</keyword>
<dbReference type="Gene3D" id="3.40.390.10">
    <property type="entry name" value="Collagenase (Catalytic Domain)"/>
    <property type="match status" value="1"/>
</dbReference>
<keyword evidence="6" id="KW-0862">Zinc</keyword>
<reference evidence="10" key="1">
    <citation type="submission" date="2021-07" db="EMBL/GenBank/DDBJ databases">
        <title>Draft genome of Mortierella alpina, strain LL118, isolated from an aspen leaf litter sample.</title>
        <authorList>
            <person name="Yang S."/>
            <person name="Vinatzer B.A."/>
        </authorList>
    </citation>
    <scope>NUCLEOTIDE SEQUENCE</scope>
    <source>
        <strain evidence="10">LL118</strain>
    </source>
</reference>
<evidence type="ECO:0000256" key="1">
    <source>
        <dbReference type="ARBA" id="ARBA00001947"/>
    </source>
</evidence>
<dbReference type="Proteomes" id="UP000717515">
    <property type="component" value="Unassembled WGS sequence"/>
</dbReference>
<dbReference type="InterPro" id="IPR008753">
    <property type="entry name" value="Peptidase_M13_N"/>
</dbReference>
<evidence type="ECO:0000256" key="2">
    <source>
        <dbReference type="ARBA" id="ARBA00007357"/>
    </source>
</evidence>
<keyword evidence="5" id="KW-0378">Hydrolase</keyword>
<evidence type="ECO:0000256" key="6">
    <source>
        <dbReference type="ARBA" id="ARBA00022833"/>
    </source>
</evidence>
<evidence type="ECO:0000313" key="10">
    <source>
        <dbReference type="EMBL" id="KAG9327639.1"/>
    </source>
</evidence>
<evidence type="ECO:0000259" key="8">
    <source>
        <dbReference type="Pfam" id="PF01431"/>
    </source>
</evidence>